<reference evidence="8" key="1">
    <citation type="submission" date="2020-02" db="EMBL/GenBank/DDBJ databases">
        <authorList>
            <person name="Meier V. D."/>
        </authorList>
    </citation>
    <scope>NUCLEOTIDE SEQUENCE</scope>
    <source>
        <strain evidence="8">AVDCRST_MAG29</strain>
    </source>
</reference>
<dbReference type="PANTHER" id="PTHR30290">
    <property type="entry name" value="PERIPLASMIC BINDING COMPONENT OF ABC TRANSPORTER"/>
    <property type="match status" value="1"/>
</dbReference>
<evidence type="ECO:0000256" key="4">
    <source>
        <dbReference type="ARBA" id="ARBA00022729"/>
    </source>
</evidence>
<dbReference type="InterPro" id="IPR039424">
    <property type="entry name" value="SBP_5"/>
</dbReference>
<evidence type="ECO:0000259" key="7">
    <source>
        <dbReference type="Pfam" id="PF00496"/>
    </source>
</evidence>
<dbReference type="EMBL" id="CADCUG010000108">
    <property type="protein sequence ID" value="CAA9343784.1"/>
    <property type="molecule type" value="Genomic_DNA"/>
</dbReference>
<comment type="similarity">
    <text evidence="2">Belongs to the bacterial solute-binding protein 5 family.</text>
</comment>
<evidence type="ECO:0000256" key="5">
    <source>
        <dbReference type="SAM" id="MobiDB-lite"/>
    </source>
</evidence>
<evidence type="ECO:0000256" key="2">
    <source>
        <dbReference type="ARBA" id="ARBA00005695"/>
    </source>
</evidence>
<comment type="subcellular location">
    <subcellularLocation>
        <location evidence="1">Cell envelope</location>
    </subcellularLocation>
</comment>
<dbReference type="Gene3D" id="3.10.105.10">
    <property type="entry name" value="Dipeptide-binding Protein, Domain 3"/>
    <property type="match status" value="1"/>
</dbReference>
<name>A0A6J4LXT1_9ACTN</name>
<feature type="transmembrane region" description="Helical" evidence="6">
    <location>
        <begin position="642"/>
        <end position="661"/>
    </location>
</feature>
<evidence type="ECO:0000256" key="6">
    <source>
        <dbReference type="SAM" id="Phobius"/>
    </source>
</evidence>
<dbReference type="CDD" id="cd00995">
    <property type="entry name" value="PBP2_NikA_DppA_OppA_like"/>
    <property type="match status" value="1"/>
</dbReference>
<evidence type="ECO:0000256" key="1">
    <source>
        <dbReference type="ARBA" id="ARBA00004196"/>
    </source>
</evidence>
<dbReference type="GO" id="GO:1904680">
    <property type="term" value="F:peptide transmembrane transporter activity"/>
    <property type="evidence" value="ECO:0007669"/>
    <property type="project" value="TreeGrafter"/>
</dbReference>
<keyword evidence="6" id="KW-0812">Transmembrane</keyword>
<dbReference type="PANTHER" id="PTHR30290:SF10">
    <property type="entry name" value="PERIPLASMIC OLIGOPEPTIDE-BINDING PROTEIN-RELATED"/>
    <property type="match status" value="1"/>
</dbReference>
<dbReference type="GO" id="GO:0030313">
    <property type="term" value="C:cell envelope"/>
    <property type="evidence" value="ECO:0007669"/>
    <property type="project" value="UniProtKB-SubCell"/>
</dbReference>
<dbReference type="GO" id="GO:0015833">
    <property type="term" value="P:peptide transport"/>
    <property type="evidence" value="ECO:0007669"/>
    <property type="project" value="TreeGrafter"/>
</dbReference>
<keyword evidence="6" id="KW-0472">Membrane</keyword>
<dbReference type="AlphaFoldDB" id="A0A6J4LXT1"/>
<proteinExistence type="inferred from homology"/>
<protein>
    <submittedName>
        <fullName evidence="8">Oligopeptide ABC transporter, periplasmic oligopeptide-binding protein OppA</fullName>
    </submittedName>
</protein>
<keyword evidence="6" id="KW-1133">Transmembrane helix</keyword>
<sequence>MSRGRVIPRTFRRKMGQDLRRGGVPQPRVGVDPVDAVERADDRLASGGRWFGRVGRVHRRKATATAAAGLMLTMAGLMGSSAAPVAASSHDDELIFRVGVLQDVDNLNPFKGITAAAYETYALMYDTLTGYAAEDFAPTPRLAESWTASEDGLTWTYKIREGVTFHDGEPLTADDVAYTFNRVLDGQLEKTNYGSYVAQIETVKAVDENTVRMTLKKPTPLMERLAVPILPEHIWSEIDDEEVRQYTNEPDANPAGGVGSGPFILTEAREGQFYTFERNDDYWDGPATIDGVEFRLYRNADALVQALKGGEIDFADDLDARVFEALEGTDGITARSSDYYGFNYLTFNGGAETVDGEAIGTGHPSLKDPQVRLAIHHAVDKEALVDRTLDGRGTPGTTVIPPLYPEHAEPEDPVTYDPEEANRILDEAGYTRGPDGIRTMPDGSDPLVYQLYARSNSETSQTTIKFLQGWLEDIGIDSTAETVSEGRLYEIAGEGTFDMYEWGWVVEPDPDYQLSTFTCRQFSYESGGTIYAGLNDSFYCNEEYDRLYEQQATETDRDARTEIVQQMQMMAYDANAYIVTEYYDYLQAYNSDRFTGFVPQPDPDGAILFQYGTYSYMNIAPPTQDEAAAADDSSGSGVSTGLVVAGGVGVLAVAGLAFAAWRRSARGDVE</sequence>
<feature type="region of interest" description="Disordered" evidence="5">
    <location>
        <begin position="388"/>
        <end position="413"/>
    </location>
</feature>
<dbReference type="SUPFAM" id="SSF53850">
    <property type="entry name" value="Periplasmic binding protein-like II"/>
    <property type="match status" value="1"/>
</dbReference>
<dbReference type="Gene3D" id="3.40.190.10">
    <property type="entry name" value="Periplasmic binding protein-like II"/>
    <property type="match status" value="1"/>
</dbReference>
<evidence type="ECO:0000256" key="3">
    <source>
        <dbReference type="ARBA" id="ARBA00022448"/>
    </source>
</evidence>
<evidence type="ECO:0000313" key="8">
    <source>
        <dbReference type="EMBL" id="CAA9343784.1"/>
    </source>
</evidence>
<accession>A0A6J4LXT1</accession>
<organism evidence="8">
    <name type="scientific">uncultured Nocardioidaceae bacterium</name>
    <dbReference type="NCBI Taxonomy" id="253824"/>
    <lineage>
        <taxon>Bacteria</taxon>
        <taxon>Bacillati</taxon>
        <taxon>Actinomycetota</taxon>
        <taxon>Actinomycetes</taxon>
        <taxon>Propionibacteriales</taxon>
        <taxon>Nocardioidaceae</taxon>
        <taxon>environmental samples</taxon>
    </lineage>
</organism>
<keyword evidence="3" id="KW-0813">Transport</keyword>
<keyword evidence="4" id="KW-0732">Signal</keyword>
<feature type="domain" description="Solute-binding protein family 5" evidence="7">
    <location>
        <begin position="138"/>
        <end position="518"/>
    </location>
</feature>
<dbReference type="InterPro" id="IPR000914">
    <property type="entry name" value="SBP_5_dom"/>
</dbReference>
<gene>
    <name evidence="8" type="ORF">AVDCRST_MAG29-1746</name>
</gene>
<dbReference type="Pfam" id="PF00496">
    <property type="entry name" value="SBP_bac_5"/>
    <property type="match status" value="1"/>
</dbReference>